<accession>A0A9W7BPM1</accession>
<keyword evidence="1" id="KW-0472">Membrane</keyword>
<keyword evidence="1" id="KW-1133">Transmembrane helix</keyword>
<feature type="transmembrane region" description="Helical" evidence="1">
    <location>
        <begin position="55"/>
        <end position="75"/>
    </location>
</feature>
<feature type="transmembrane region" description="Helical" evidence="1">
    <location>
        <begin position="87"/>
        <end position="107"/>
    </location>
</feature>
<proteinExistence type="predicted"/>
<feature type="transmembrane region" description="Helical" evidence="1">
    <location>
        <begin position="28"/>
        <end position="49"/>
    </location>
</feature>
<protein>
    <submittedName>
        <fullName evidence="2">Uncharacterized protein</fullName>
    </submittedName>
</protein>
<dbReference type="AlphaFoldDB" id="A0A9W7BPM1"/>
<reference evidence="3" key="1">
    <citation type="journal article" date="2023" name="Commun. Biol.">
        <title>Genome analysis of Parmales, the sister group of diatoms, reveals the evolutionary specialization of diatoms from phago-mixotrophs to photoautotrophs.</title>
        <authorList>
            <person name="Ban H."/>
            <person name="Sato S."/>
            <person name="Yoshikawa S."/>
            <person name="Yamada K."/>
            <person name="Nakamura Y."/>
            <person name="Ichinomiya M."/>
            <person name="Sato N."/>
            <person name="Blanc-Mathieu R."/>
            <person name="Endo H."/>
            <person name="Kuwata A."/>
            <person name="Ogata H."/>
        </authorList>
    </citation>
    <scope>NUCLEOTIDE SEQUENCE [LARGE SCALE GENOMIC DNA]</scope>
</reference>
<feature type="transmembrane region" description="Helical" evidence="1">
    <location>
        <begin position="139"/>
        <end position="161"/>
    </location>
</feature>
<evidence type="ECO:0000256" key="1">
    <source>
        <dbReference type="SAM" id="Phobius"/>
    </source>
</evidence>
<comment type="caution">
    <text evidence="2">The sequence shown here is derived from an EMBL/GenBank/DDBJ whole genome shotgun (WGS) entry which is preliminary data.</text>
</comment>
<evidence type="ECO:0000313" key="3">
    <source>
        <dbReference type="Proteomes" id="UP001162640"/>
    </source>
</evidence>
<keyword evidence="1" id="KW-0812">Transmembrane</keyword>
<organism evidence="2 3">
    <name type="scientific">Triparma laevis f. inornata</name>
    <dbReference type="NCBI Taxonomy" id="1714386"/>
    <lineage>
        <taxon>Eukaryota</taxon>
        <taxon>Sar</taxon>
        <taxon>Stramenopiles</taxon>
        <taxon>Ochrophyta</taxon>
        <taxon>Bolidophyceae</taxon>
        <taxon>Parmales</taxon>
        <taxon>Triparmaceae</taxon>
        <taxon>Triparma</taxon>
    </lineage>
</organism>
<dbReference type="Proteomes" id="UP001162640">
    <property type="component" value="Unassembled WGS sequence"/>
</dbReference>
<name>A0A9W7BPM1_9STRA</name>
<gene>
    <name evidence="2" type="ORF">TL16_g11641</name>
</gene>
<feature type="transmembrane region" description="Helical" evidence="1">
    <location>
        <begin position="113"/>
        <end position="132"/>
    </location>
</feature>
<dbReference type="EMBL" id="BLQM01000441">
    <property type="protein sequence ID" value="GMH90025.1"/>
    <property type="molecule type" value="Genomic_DNA"/>
</dbReference>
<sequence length="168" mass="18204">MFVEKALSNGASLKSTDSNTPPPPASAASALTLLGYLIGFIGALVSLGFSTALGAWPLSIALAWIFSYLCFRLSLKAKLTSPETWKWSTLQSLSSLFFLTGVTVLSSYTLNTLLGLTLIAFLPSLIHSILLYKFFGNSYILFGVNVYLFHYIFMISILSILTGEPVST</sequence>
<evidence type="ECO:0000313" key="2">
    <source>
        <dbReference type="EMBL" id="GMH90025.1"/>
    </source>
</evidence>